<dbReference type="EMBL" id="NMUH01007328">
    <property type="protein sequence ID" value="MQM17070.1"/>
    <property type="molecule type" value="Genomic_DNA"/>
</dbReference>
<organism evidence="2 3">
    <name type="scientific">Colocasia esculenta</name>
    <name type="common">Wild taro</name>
    <name type="synonym">Arum esculentum</name>
    <dbReference type="NCBI Taxonomy" id="4460"/>
    <lineage>
        <taxon>Eukaryota</taxon>
        <taxon>Viridiplantae</taxon>
        <taxon>Streptophyta</taxon>
        <taxon>Embryophyta</taxon>
        <taxon>Tracheophyta</taxon>
        <taxon>Spermatophyta</taxon>
        <taxon>Magnoliopsida</taxon>
        <taxon>Liliopsida</taxon>
        <taxon>Araceae</taxon>
        <taxon>Aroideae</taxon>
        <taxon>Colocasieae</taxon>
        <taxon>Colocasia</taxon>
    </lineage>
</organism>
<dbReference type="Proteomes" id="UP000652761">
    <property type="component" value="Unassembled WGS sequence"/>
</dbReference>
<evidence type="ECO:0000313" key="2">
    <source>
        <dbReference type="EMBL" id="MQM17070.1"/>
    </source>
</evidence>
<sequence length="150" mass="17237">DSSMKASKNEKEIKKKCYMAHSSSKGSCRPDKSKESHMSEKSRNSEWSGVNAYKRSIKIQVQKIKKNTSKGHVSTARKFTVDRYTHPEQTSYWKLKWSSSCQQLKTACREIHAACRQPAITCRQIRPFQQDHGSGKPEWRSCEGHTSITE</sequence>
<gene>
    <name evidence="2" type="ORF">Taro_050038</name>
</gene>
<evidence type="ECO:0000256" key="1">
    <source>
        <dbReference type="SAM" id="MobiDB-lite"/>
    </source>
</evidence>
<feature type="region of interest" description="Disordered" evidence="1">
    <location>
        <begin position="129"/>
        <end position="150"/>
    </location>
</feature>
<accession>A0A843XCT3</accession>
<feature type="compositionally biased region" description="Basic and acidic residues" evidence="1">
    <location>
        <begin position="133"/>
        <end position="143"/>
    </location>
</feature>
<dbReference type="AlphaFoldDB" id="A0A843XCT3"/>
<comment type="caution">
    <text evidence="2">The sequence shown here is derived from an EMBL/GenBank/DDBJ whole genome shotgun (WGS) entry which is preliminary data.</text>
</comment>
<feature type="compositionally biased region" description="Basic and acidic residues" evidence="1">
    <location>
        <begin position="28"/>
        <end position="44"/>
    </location>
</feature>
<feature type="region of interest" description="Disordered" evidence="1">
    <location>
        <begin position="1"/>
        <end position="49"/>
    </location>
</feature>
<keyword evidence="3" id="KW-1185">Reference proteome</keyword>
<feature type="non-terminal residue" evidence="2">
    <location>
        <position position="150"/>
    </location>
</feature>
<evidence type="ECO:0000313" key="3">
    <source>
        <dbReference type="Proteomes" id="UP000652761"/>
    </source>
</evidence>
<name>A0A843XCT3_COLES</name>
<protein>
    <submittedName>
        <fullName evidence="2">Uncharacterized protein</fullName>
    </submittedName>
</protein>
<proteinExistence type="predicted"/>
<reference evidence="2" key="1">
    <citation type="submission" date="2017-07" db="EMBL/GenBank/DDBJ databases">
        <title>Taro Niue Genome Assembly and Annotation.</title>
        <authorList>
            <person name="Atibalentja N."/>
            <person name="Keating K."/>
            <person name="Fields C.J."/>
        </authorList>
    </citation>
    <scope>NUCLEOTIDE SEQUENCE</scope>
    <source>
        <strain evidence="2">Niue_2</strain>
        <tissue evidence="2">Leaf</tissue>
    </source>
</reference>